<dbReference type="AlphaFoldDB" id="A0A7J7SXF4"/>
<dbReference type="GO" id="GO:0043546">
    <property type="term" value="F:molybdopterin cofactor binding"/>
    <property type="evidence" value="ECO:0007669"/>
    <property type="project" value="TreeGrafter"/>
</dbReference>
<dbReference type="Gene3D" id="3.90.420.10">
    <property type="entry name" value="Oxidoreductase, molybdopterin-binding domain"/>
    <property type="match status" value="1"/>
</dbReference>
<sequence length="126" mass="13786">MSQLKEVRGLEWSTGAISTARWAGARLRDVLAKAGHQLCETEAPVCFEELDSDPTGTVFGASIPLARAMDPEAEDLLACEMHGQPLPCDHGFPVRVVVPGEVGARHVRWLGKLSVEPEESDSHWQR</sequence>
<feature type="domain" description="Oxidoreductase molybdopterin-binding" evidence="1">
    <location>
        <begin position="3"/>
        <end position="124"/>
    </location>
</feature>
<dbReference type="Pfam" id="PF00174">
    <property type="entry name" value="Oxidored_molyb"/>
    <property type="match status" value="1"/>
</dbReference>
<evidence type="ECO:0000259" key="1">
    <source>
        <dbReference type="Pfam" id="PF00174"/>
    </source>
</evidence>
<comment type="caution">
    <text evidence="2">The sequence shown here is derived from an EMBL/GenBank/DDBJ whole genome shotgun (WGS) entry which is preliminary data.</text>
</comment>
<proteinExistence type="predicted"/>
<dbReference type="EMBL" id="JACAGC010000021">
    <property type="protein sequence ID" value="KAF6293119.1"/>
    <property type="molecule type" value="Genomic_DNA"/>
</dbReference>
<dbReference type="InterPro" id="IPR008335">
    <property type="entry name" value="Mopterin_OxRdtase_euk"/>
</dbReference>
<dbReference type="PANTHER" id="PTHR19372:SF7">
    <property type="entry name" value="SULFITE OXIDASE, MITOCHONDRIAL"/>
    <property type="match status" value="1"/>
</dbReference>
<dbReference type="GO" id="GO:0008482">
    <property type="term" value="F:sulfite oxidase activity"/>
    <property type="evidence" value="ECO:0007669"/>
    <property type="project" value="TreeGrafter"/>
</dbReference>
<dbReference type="GO" id="GO:0020037">
    <property type="term" value="F:heme binding"/>
    <property type="evidence" value="ECO:0007669"/>
    <property type="project" value="TreeGrafter"/>
</dbReference>
<protein>
    <recommendedName>
        <fullName evidence="1">Oxidoreductase molybdopterin-binding domain-containing protein</fullName>
    </recommendedName>
</protein>
<dbReference type="GO" id="GO:0005739">
    <property type="term" value="C:mitochondrion"/>
    <property type="evidence" value="ECO:0007669"/>
    <property type="project" value="TreeGrafter"/>
</dbReference>
<reference evidence="2 3" key="1">
    <citation type="journal article" date="2020" name="Nature">
        <title>Six reference-quality genomes reveal evolution of bat adaptations.</title>
        <authorList>
            <person name="Jebb D."/>
            <person name="Huang Z."/>
            <person name="Pippel M."/>
            <person name="Hughes G.M."/>
            <person name="Lavrichenko K."/>
            <person name="Devanna P."/>
            <person name="Winkler S."/>
            <person name="Jermiin L.S."/>
            <person name="Skirmuntt E.C."/>
            <person name="Katzourakis A."/>
            <person name="Burkitt-Gray L."/>
            <person name="Ray D.A."/>
            <person name="Sullivan K.A.M."/>
            <person name="Roscito J.G."/>
            <person name="Kirilenko B.M."/>
            <person name="Davalos L.M."/>
            <person name="Corthals A.P."/>
            <person name="Power M.L."/>
            <person name="Jones G."/>
            <person name="Ransome R.D."/>
            <person name="Dechmann D.K.N."/>
            <person name="Locatelli A.G."/>
            <person name="Puechmaille S.J."/>
            <person name="Fedrigo O."/>
            <person name="Jarvis E.D."/>
            <person name="Hiller M."/>
            <person name="Vernes S.C."/>
            <person name="Myers E.W."/>
            <person name="Teeling E.C."/>
        </authorList>
    </citation>
    <scope>NUCLEOTIDE SEQUENCE [LARGE SCALE GENOMIC DNA]</scope>
    <source>
        <strain evidence="2">MRhiFer1</strain>
        <tissue evidence="2">Lung</tissue>
    </source>
</reference>
<dbReference type="SUPFAM" id="SSF56524">
    <property type="entry name" value="Oxidoreductase molybdopterin-binding domain"/>
    <property type="match status" value="1"/>
</dbReference>
<name>A0A7J7SXF4_RHIFE</name>
<dbReference type="PANTHER" id="PTHR19372">
    <property type="entry name" value="SULFITE REDUCTASE"/>
    <property type="match status" value="1"/>
</dbReference>
<dbReference type="Proteomes" id="UP000585614">
    <property type="component" value="Unassembled WGS sequence"/>
</dbReference>
<dbReference type="GO" id="GO:0006790">
    <property type="term" value="P:sulfur compound metabolic process"/>
    <property type="evidence" value="ECO:0007669"/>
    <property type="project" value="TreeGrafter"/>
</dbReference>
<evidence type="ECO:0000313" key="2">
    <source>
        <dbReference type="EMBL" id="KAF6293119.1"/>
    </source>
</evidence>
<dbReference type="InterPro" id="IPR036374">
    <property type="entry name" value="OxRdtase_Mopterin-bd_sf"/>
</dbReference>
<organism evidence="2 3">
    <name type="scientific">Rhinolophus ferrumequinum</name>
    <name type="common">Greater horseshoe bat</name>
    <dbReference type="NCBI Taxonomy" id="59479"/>
    <lineage>
        <taxon>Eukaryota</taxon>
        <taxon>Metazoa</taxon>
        <taxon>Chordata</taxon>
        <taxon>Craniata</taxon>
        <taxon>Vertebrata</taxon>
        <taxon>Euteleostomi</taxon>
        <taxon>Mammalia</taxon>
        <taxon>Eutheria</taxon>
        <taxon>Laurasiatheria</taxon>
        <taxon>Chiroptera</taxon>
        <taxon>Yinpterochiroptera</taxon>
        <taxon>Rhinolophoidea</taxon>
        <taxon>Rhinolophidae</taxon>
        <taxon>Rhinolophinae</taxon>
        <taxon>Rhinolophus</taxon>
    </lineage>
</organism>
<dbReference type="InterPro" id="IPR000572">
    <property type="entry name" value="OxRdtase_Mopterin-bd_dom"/>
</dbReference>
<dbReference type="PRINTS" id="PR00407">
    <property type="entry name" value="EUMOPTERIN"/>
</dbReference>
<gene>
    <name evidence="2" type="ORF">mRhiFer1_009029</name>
</gene>
<accession>A0A7J7SXF4</accession>
<evidence type="ECO:0000313" key="3">
    <source>
        <dbReference type="Proteomes" id="UP000585614"/>
    </source>
</evidence>